<accession>X6LR31</accession>
<comment type="caution">
    <text evidence="3">The sequence shown here is derived from an EMBL/GenBank/DDBJ whole genome shotgun (WGS) entry which is preliminary data.</text>
</comment>
<sequence length="270" mass="30958">MIIRLIKKKKKDLQVGLVVVGLTLLVLSSLSIFLGFRNFHLNTVVYNRQVYSICKSRDFSFLESLLYVLYGIPFLYIGQSKGAVMKYNDSKWVMLISYNVFVSMVLLIFLDHTAFIDPLNYFFGKGLTLIIVITTNISLYIVPKLFRTELMCVHFLRYLCAKMCSDQQAILSPTSLSPISPNSQLDSPGGSHNWRYLIIDRQNKENLYKDMGLIKEYLGPLGYRIVRETRELTNSQKEGTPIPTKPTPDESIHEIELHRKNSEKTLGSES</sequence>
<keyword evidence="2" id="KW-0472">Membrane</keyword>
<evidence type="ECO:0000313" key="3">
    <source>
        <dbReference type="EMBL" id="ETO04328.1"/>
    </source>
</evidence>
<feature type="transmembrane region" description="Helical" evidence="2">
    <location>
        <begin position="59"/>
        <end position="78"/>
    </location>
</feature>
<proteinExistence type="predicted"/>
<dbReference type="Proteomes" id="UP000023152">
    <property type="component" value="Unassembled WGS sequence"/>
</dbReference>
<dbReference type="AlphaFoldDB" id="X6LR31"/>
<feature type="compositionally biased region" description="Basic and acidic residues" evidence="1">
    <location>
        <begin position="247"/>
        <end position="263"/>
    </location>
</feature>
<gene>
    <name evidence="3" type="ORF">RFI_33067</name>
</gene>
<organism evidence="3 4">
    <name type="scientific">Reticulomyxa filosa</name>
    <dbReference type="NCBI Taxonomy" id="46433"/>
    <lineage>
        <taxon>Eukaryota</taxon>
        <taxon>Sar</taxon>
        <taxon>Rhizaria</taxon>
        <taxon>Retaria</taxon>
        <taxon>Foraminifera</taxon>
        <taxon>Monothalamids</taxon>
        <taxon>Reticulomyxidae</taxon>
        <taxon>Reticulomyxa</taxon>
    </lineage>
</organism>
<keyword evidence="2" id="KW-0812">Transmembrane</keyword>
<evidence type="ECO:0000256" key="2">
    <source>
        <dbReference type="SAM" id="Phobius"/>
    </source>
</evidence>
<evidence type="ECO:0000256" key="1">
    <source>
        <dbReference type="SAM" id="MobiDB-lite"/>
    </source>
</evidence>
<name>X6LR31_RETFI</name>
<feature type="transmembrane region" description="Helical" evidence="2">
    <location>
        <begin position="90"/>
        <end position="110"/>
    </location>
</feature>
<feature type="transmembrane region" description="Helical" evidence="2">
    <location>
        <begin position="122"/>
        <end position="142"/>
    </location>
</feature>
<reference evidence="3 4" key="1">
    <citation type="journal article" date="2013" name="Curr. Biol.">
        <title>The Genome of the Foraminiferan Reticulomyxa filosa.</title>
        <authorList>
            <person name="Glockner G."/>
            <person name="Hulsmann N."/>
            <person name="Schleicher M."/>
            <person name="Noegel A.A."/>
            <person name="Eichinger L."/>
            <person name="Gallinger C."/>
            <person name="Pawlowski J."/>
            <person name="Sierra R."/>
            <person name="Euteneuer U."/>
            <person name="Pillet L."/>
            <person name="Moustafa A."/>
            <person name="Platzer M."/>
            <person name="Groth M."/>
            <person name="Szafranski K."/>
            <person name="Schliwa M."/>
        </authorList>
    </citation>
    <scope>NUCLEOTIDE SEQUENCE [LARGE SCALE GENOMIC DNA]</scope>
</reference>
<dbReference type="EMBL" id="ASPP01029492">
    <property type="protein sequence ID" value="ETO04328.1"/>
    <property type="molecule type" value="Genomic_DNA"/>
</dbReference>
<evidence type="ECO:0000313" key="4">
    <source>
        <dbReference type="Proteomes" id="UP000023152"/>
    </source>
</evidence>
<feature type="region of interest" description="Disordered" evidence="1">
    <location>
        <begin position="230"/>
        <end position="270"/>
    </location>
</feature>
<keyword evidence="4" id="KW-1185">Reference proteome</keyword>
<protein>
    <submittedName>
        <fullName evidence="3">Uncharacterized protein</fullName>
    </submittedName>
</protein>
<feature type="transmembrane region" description="Helical" evidence="2">
    <location>
        <begin position="12"/>
        <end position="39"/>
    </location>
</feature>
<keyword evidence="2" id="KW-1133">Transmembrane helix</keyword>